<dbReference type="InterPro" id="IPR007627">
    <property type="entry name" value="RNA_pol_sigma70_r2"/>
</dbReference>
<feature type="domain" description="RNA polymerase sigma factor 70 region 4 type 2" evidence="6">
    <location>
        <begin position="114"/>
        <end position="163"/>
    </location>
</feature>
<dbReference type="InterPro" id="IPR036388">
    <property type="entry name" value="WH-like_DNA-bd_sf"/>
</dbReference>
<dbReference type="Gene3D" id="1.10.10.10">
    <property type="entry name" value="Winged helix-like DNA-binding domain superfamily/Winged helix DNA-binding domain"/>
    <property type="match status" value="1"/>
</dbReference>
<keyword evidence="8" id="KW-1185">Reference proteome</keyword>
<dbReference type="InterPro" id="IPR013324">
    <property type="entry name" value="RNA_pol_sigma_r3/r4-like"/>
</dbReference>
<dbReference type="EMBL" id="JACIJF010000019">
    <property type="protein sequence ID" value="MBB5712536.1"/>
    <property type="molecule type" value="Genomic_DNA"/>
</dbReference>
<dbReference type="Pfam" id="PF08281">
    <property type="entry name" value="Sigma70_r4_2"/>
    <property type="match status" value="1"/>
</dbReference>
<evidence type="ECO:0000313" key="8">
    <source>
        <dbReference type="Proteomes" id="UP000527143"/>
    </source>
</evidence>
<dbReference type="SUPFAM" id="SSF88946">
    <property type="entry name" value="Sigma2 domain of RNA polymerase sigma factors"/>
    <property type="match status" value="1"/>
</dbReference>
<dbReference type="InterPro" id="IPR014284">
    <property type="entry name" value="RNA_pol_sigma-70_dom"/>
</dbReference>
<dbReference type="NCBIfam" id="TIGR02937">
    <property type="entry name" value="sigma70-ECF"/>
    <property type="match status" value="1"/>
</dbReference>
<evidence type="ECO:0000259" key="5">
    <source>
        <dbReference type="Pfam" id="PF04542"/>
    </source>
</evidence>
<evidence type="ECO:0000259" key="6">
    <source>
        <dbReference type="Pfam" id="PF08281"/>
    </source>
</evidence>
<comment type="caution">
    <text evidence="7">The sequence shown here is derived from an EMBL/GenBank/DDBJ whole genome shotgun (WGS) entry which is preliminary data.</text>
</comment>
<dbReference type="GO" id="GO:0003677">
    <property type="term" value="F:DNA binding"/>
    <property type="evidence" value="ECO:0007669"/>
    <property type="project" value="InterPro"/>
</dbReference>
<evidence type="ECO:0000256" key="1">
    <source>
        <dbReference type="ARBA" id="ARBA00010641"/>
    </source>
</evidence>
<reference evidence="7 8" key="1">
    <citation type="submission" date="2020-08" db="EMBL/GenBank/DDBJ databases">
        <title>Genomic Encyclopedia of Type Strains, Phase IV (KMG-IV): sequencing the most valuable type-strain genomes for metagenomic binning, comparative biology and taxonomic classification.</title>
        <authorList>
            <person name="Goeker M."/>
        </authorList>
    </citation>
    <scope>NUCLEOTIDE SEQUENCE [LARGE SCALE GENOMIC DNA]</scope>
    <source>
        <strain evidence="7 8">DSM 26736</strain>
    </source>
</reference>
<dbReference type="Pfam" id="PF04542">
    <property type="entry name" value="Sigma70_r2"/>
    <property type="match status" value="1"/>
</dbReference>
<dbReference type="Gene3D" id="1.10.1740.10">
    <property type="match status" value="1"/>
</dbReference>
<feature type="domain" description="RNA polymerase sigma-70 region 2" evidence="5">
    <location>
        <begin position="19"/>
        <end position="79"/>
    </location>
</feature>
<evidence type="ECO:0000256" key="3">
    <source>
        <dbReference type="ARBA" id="ARBA00023082"/>
    </source>
</evidence>
<proteinExistence type="inferred from homology"/>
<dbReference type="InterPro" id="IPR013249">
    <property type="entry name" value="RNA_pol_sigma70_r4_t2"/>
</dbReference>
<dbReference type="InterPro" id="IPR013325">
    <property type="entry name" value="RNA_pol_sigma_r2"/>
</dbReference>
<evidence type="ECO:0000256" key="4">
    <source>
        <dbReference type="ARBA" id="ARBA00023163"/>
    </source>
</evidence>
<keyword evidence="2" id="KW-0805">Transcription regulation</keyword>
<name>A0A840YS79_9SPHN</name>
<dbReference type="SUPFAM" id="SSF88659">
    <property type="entry name" value="Sigma3 and sigma4 domains of RNA polymerase sigma factors"/>
    <property type="match status" value="1"/>
</dbReference>
<dbReference type="InterPro" id="IPR039425">
    <property type="entry name" value="RNA_pol_sigma-70-like"/>
</dbReference>
<keyword evidence="3" id="KW-0731">Sigma factor</keyword>
<protein>
    <submittedName>
        <fullName evidence="7">RNA polymerase sigma-70 factor (ECF subfamily)</fullName>
    </submittedName>
</protein>
<accession>A0A840YS79</accession>
<comment type="similarity">
    <text evidence="1">Belongs to the sigma-70 factor family. ECF subfamily.</text>
</comment>
<dbReference type="RefSeq" id="WP_221239570.1">
    <property type="nucleotide sequence ID" value="NZ_JACIJF010000019.1"/>
</dbReference>
<evidence type="ECO:0000256" key="2">
    <source>
        <dbReference type="ARBA" id="ARBA00023015"/>
    </source>
</evidence>
<dbReference type="GO" id="GO:0016987">
    <property type="term" value="F:sigma factor activity"/>
    <property type="evidence" value="ECO:0007669"/>
    <property type="project" value="UniProtKB-KW"/>
</dbReference>
<evidence type="ECO:0000313" key="7">
    <source>
        <dbReference type="EMBL" id="MBB5712536.1"/>
    </source>
</evidence>
<keyword evidence="4" id="KW-0804">Transcription</keyword>
<dbReference type="PANTHER" id="PTHR43133">
    <property type="entry name" value="RNA POLYMERASE ECF-TYPE SIGMA FACTO"/>
    <property type="match status" value="1"/>
</dbReference>
<dbReference type="AlphaFoldDB" id="A0A840YS79"/>
<sequence length="190" mass="21381">MTNPRAALAEWVGREILPHEHDLRTWLQRRLITPADVEDIVQECYCRLAQLTEVSHITQPRAYLFTMARNLVHQQRRSAAVVRLEAYSAVLEEQLESSAPGPERIAAGRQEVVRLQAALATLSERARRIFVMRKIDGMSQRQIASTLGVSEAVVENDASRSLRTVLKVMNATDANMTKDLSVGGRHARSR</sequence>
<dbReference type="GO" id="GO:0006352">
    <property type="term" value="P:DNA-templated transcription initiation"/>
    <property type="evidence" value="ECO:0007669"/>
    <property type="project" value="InterPro"/>
</dbReference>
<organism evidence="7 8">
    <name type="scientific">Sphingomonas xinjiangensis</name>
    <dbReference type="NCBI Taxonomy" id="643568"/>
    <lineage>
        <taxon>Bacteria</taxon>
        <taxon>Pseudomonadati</taxon>
        <taxon>Pseudomonadota</taxon>
        <taxon>Alphaproteobacteria</taxon>
        <taxon>Sphingomonadales</taxon>
        <taxon>Sphingomonadaceae</taxon>
        <taxon>Sphingomonas</taxon>
    </lineage>
</organism>
<dbReference type="PANTHER" id="PTHR43133:SF63">
    <property type="entry name" value="RNA POLYMERASE SIGMA FACTOR FECI-RELATED"/>
    <property type="match status" value="1"/>
</dbReference>
<dbReference type="Proteomes" id="UP000527143">
    <property type="component" value="Unassembled WGS sequence"/>
</dbReference>
<gene>
    <name evidence="7" type="ORF">FHT02_003796</name>
</gene>